<organism evidence="3 4">
    <name type="scientific">Lentinus tigrinus ALCF2SS1-6</name>
    <dbReference type="NCBI Taxonomy" id="1328759"/>
    <lineage>
        <taxon>Eukaryota</taxon>
        <taxon>Fungi</taxon>
        <taxon>Dikarya</taxon>
        <taxon>Basidiomycota</taxon>
        <taxon>Agaricomycotina</taxon>
        <taxon>Agaricomycetes</taxon>
        <taxon>Polyporales</taxon>
        <taxon>Polyporaceae</taxon>
        <taxon>Lentinus</taxon>
    </lineage>
</organism>
<keyword evidence="2" id="KW-0472">Membrane</keyword>
<evidence type="ECO:0000256" key="2">
    <source>
        <dbReference type="SAM" id="Phobius"/>
    </source>
</evidence>
<accession>A0A5C2SSV6</accession>
<evidence type="ECO:0000313" key="3">
    <source>
        <dbReference type="EMBL" id="RPD66983.1"/>
    </source>
</evidence>
<protein>
    <submittedName>
        <fullName evidence="3">Uncharacterized protein</fullName>
    </submittedName>
</protein>
<keyword evidence="2" id="KW-1133">Transmembrane helix</keyword>
<reference evidence="3" key="1">
    <citation type="journal article" date="2018" name="Genome Biol. Evol.">
        <title>Genomics and development of Lentinus tigrinus, a white-rot wood-decaying mushroom with dimorphic fruiting bodies.</title>
        <authorList>
            <person name="Wu B."/>
            <person name="Xu Z."/>
            <person name="Knudson A."/>
            <person name="Carlson A."/>
            <person name="Chen N."/>
            <person name="Kovaka S."/>
            <person name="LaButti K."/>
            <person name="Lipzen A."/>
            <person name="Pennachio C."/>
            <person name="Riley R."/>
            <person name="Schakwitz W."/>
            <person name="Umezawa K."/>
            <person name="Ohm R.A."/>
            <person name="Grigoriev I.V."/>
            <person name="Nagy L.G."/>
            <person name="Gibbons J."/>
            <person name="Hibbett D."/>
        </authorList>
    </citation>
    <scope>NUCLEOTIDE SEQUENCE [LARGE SCALE GENOMIC DNA]</scope>
    <source>
        <strain evidence="3">ALCF2SS1-6</strain>
    </source>
</reference>
<evidence type="ECO:0000256" key="1">
    <source>
        <dbReference type="SAM" id="MobiDB-lite"/>
    </source>
</evidence>
<dbReference type="Proteomes" id="UP000313359">
    <property type="component" value="Unassembled WGS sequence"/>
</dbReference>
<feature type="region of interest" description="Disordered" evidence="1">
    <location>
        <begin position="77"/>
        <end position="96"/>
    </location>
</feature>
<evidence type="ECO:0000313" key="4">
    <source>
        <dbReference type="Proteomes" id="UP000313359"/>
    </source>
</evidence>
<feature type="transmembrane region" description="Helical" evidence="2">
    <location>
        <begin position="12"/>
        <end position="40"/>
    </location>
</feature>
<sequence>MCLWHLTSSPDVFSFPVMLVPSSVTTSTVSCTLLLTYSLFTHVRSGSRRGFTFSLFHAPSDRKDALYPVRPSRLHISPSYPRPSPSSSSVLHRTPPDASICSRSVRDVRNNQPSAMLFRFASRVFLSYVTYASRPCPAHVYFPISVPGIWSFGISRIVHI</sequence>
<proteinExistence type="predicted"/>
<keyword evidence="4" id="KW-1185">Reference proteome</keyword>
<gene>
    <name evidence="3" type="ORF">L227DRAFT_10428</name>
</gene>
<name>A0A5C2SSV6_9APHY</name>
<keyword evidence="2" id="KW-0812">Transmembrane</keyword>
<dbReference type="AlphaFoldDB" id="A0A5C2SSV6"/>
<dbReference type="EMBL" id="ML122250">
    <property type="protein sequence ID" value="RPD66983.1"/>
    <property type="molecule type" value="Genomic_DNA"/>
</dbReference>